<protein>
    <submittedName>
        <fullName evidence="2">Uncharacterized protein</fullName>
    </submittedName>
</protein>
<accession>A0A9I9E9N9</accession>
<evidence type="ECO:0000256" key="1">
    <source>
        <dbReference type="SAM" id="MobiDB-lite"/>
    </source>
</evidence>
<reference evidence="2" key="1">
    <citation type="submission" date="2023-03" db="UniProtKB">
        <authorList>
            <consortium name="EnsemblPlants"/>
        </authorList>
    </citation>
    <scope>IDENTIFICATION</scope>
</reference>
<dbReference type="AlphaFoldDB" id="A0A9I9E9N9"/>
<dbReference type="EnsemblPlants" id="MELO3C030734.2.1">
    <property type="protein sequence ID" value="MELO3C030734.2.1"/>
    <property type="gene ID" value="MELO3C030734.2"/>
</dbReference>
<name>A0A9I9E9N9_CUCME</name>
<evidence type="ECO:0000313" key="2">
    <source>
        <dbReference type="EnsemblPlants" id="MELO3C030734.2.1"/>
    </source>
</evidence>
<feature type="region of interest" description="Disordered" evidence="1">
    <location>
        <begin position="1"/>
        <end position="26"/>
    </location>
</feature>
<proteinExistence type="predicted"/>
<dbReference type="Gramene" id="MELO3C030734.2.1">
    <property type="protein sequence ID" value="MELO3C030734.2.1"/>
    <property type="gene ID" value="MELO3C030734.2"/>
</dbReference>
<organism evidence="2">
    <name type="scientific">Cucumis melo</name>
    <name type="common">Muskmelon</name>
    <dbReference type="NCBI Taxonomy" id="3656"/>
    <lineage>
        <taxon>Eukaryota</taxon>
        <taxon>Viridiplantae</taxon>
        <taxon>Streptophyta</taxon>
        <taxon>Embryophyta</taxon>
        <taxon>Tracheophyta</taxon>
        <taxon>Spermatophyta</taxon>
        <taxon>Magnoliopsida</taxon>
        <taxon>eudicotyledons</taxon>
        <taxon>Gunneridae</taxon>
        <taxon>Pentapetalae</taxon>
        <taxon>rosids</taxon>
        <taxon>fabids</taxon>
        <taxon>Cucurbitales</taxon>
        <taxon>Cucurbitaceae</taxon>
        <taxon>Benincaseae</taxon>
        <taxon>Cucumis</taxon>
    </lineage>
</organism>
<feature type="compositionally biased region" description="Basic residues" evidence="1">
    <location>
        <begin position="1"/>
        <end position="11"/>
    </location>
</feature>
<sequence>MPKKKKEKQRAKSALPRGSLAEASIDGNPQSTTELVHQLLGTVSADLCVLSVDFDLIIFLRKQQMFWEKKDGRE</sequence>